<name>A0A9W5YE08_9FIRM</name>
<organism evidence="2 3">
    <name type="scientific">Vallitalea longa</name>
    <dbReference type="NCBI Taxonomy" id="2936439"/>
    <lineage>
        <taxon>Bacteria</taxon>
        <taxon>Bacillati</taxon>
        <taxon>Bacillota</taxon>
        <taxon>Clostridia</taxon>
        <taxon>Lachnospirales</taxon>
        <taxon>Vallitaleaceae</taxon>
        <taxon>Vallitalea</taxon>
    </lineage>
</organism>
<dbReference type="EMBL" id="BRLB01000004">
    <property type="protein sequence ID" value="GKX29488.1"/>
    <property type="molecule type" value="Genomic_DNA"/>
</dbReference>
<feature type="domain" description="Methyltransferase type 11" evidence="1">
    <location>
        <begin position="27"/>
        <end position="125"/>
    </location>
</feature>
<keyword evidence="2" id="KW-0808">Transferase</keyword>
<dbReference type="InterPro" id="IPR013216">
    <property type="entry name" value="Methyltransf_11"/>
</dbReference>
<reference evidence="2" key="1">
    <citation type="submission" date="2022-06" db="EMBL/GenBank/DDBJ databases">
        <title>Vallitalea longa sp. nov., an anaerobic bacterium isolated from marine sediment.</title>
        <authorList>
            <person name="Hirano S."/>
            <person name="Terahara T."/>
            <person name="Mori K."/>
            <person name="Hamada M."/>
            <person name="Matsumoto R."/>
            <person name="Kobayashi T."/>
        </authorList>
    </citation>
    <scope>NUCLEOTIDE SEQUENCE</scope>
    <source>
        <strain evidence="2">SH18-1</strain>
    </source>
</reference>
<dbReference type="GO" id="GO:0032259">
    <property type="term" value="P:methylation"/>
    <property type="evidence" value="ECO:0007669"/>
    <property type="project" value="UniProtKB-KW"/>
</dbReference>
<dbReference type="Gene3D" id="3.40.50.150">
    <property type="entry name" value="Vaccinia Virus protein VP39"/>
    <property type="match status" value="1"/>
</dbReference>
<accession>A0A9W5YE08</accession>
<dbReference type="InterPro" id="IPR029063">
    <property type="entry name" value="SAM-dependent_MTases_sf"/>
</dbReference>
<dbReference type="Pfam" id="PF08241">
    <property type="entry name" value="Methyltransf_11"/>
    <property type="match status" value="1"/>
</dbReference>
<dbReference type="AlphaFoldDB" id="A0A9W5YE08"/>
<gene>
    <name evidence="2" type="ORF">SH1V18_19680</name>
</gene>
<dbReference type="RefSeq" id="WP_281814993.1">
    <property type="nucleotide sequence ID" value="NZ_BRLB01000004.1"/>
</dbReference>
<comment type="caution">
    <text evidence="2">The sequence shown here is derived from an EMBL/GenBank/DDBJ whole genome shotgun (WGS) entry which is preliminary data.</text>
</comment>
<keyword evidence="2" id="KW-0489">Methyltransferase</keyword>
<dbReference type="CDD" id="cd02440">
    <property type="entry name" value="AdoMet_MTases"/>
    <property type="match status" value="1"/>
</dbReference>
<proteinExistence type="predicted"/>
<sequence>MHNLINAFPLYNFLKYCNASSLEKVVLDCGAGGSNPPLSLFHEFGYETYGIEICKEQLKKVNEFCNSKSIDLNIIEGDMTNIHFKNEFFSFLYSYNTSVHMRKVDFSVALAEFYRVLKHGGLCYVNFLSEDCDTFDKGVQIAHGEFRNIENGEEVIYCHYKDEEVKKIFHGFDIIYNEKRIIRRKINEREEYKSAYLDYILLKK</sequence>
<dbReference type="GO" id="GO:0008757">
    <property type="term" value="F:S-adenosylmethionine-dependent methyltransferase activity"/>
    <property type="evidence" value="ECO:0007669"/>
    <property type="project" value="InterPro"/>
</dbReference>
<dbReference type="SUPFAM" id="SSF53335">
    <property type="entry name" value="S-adenosyl-L-methionine-dependent methyltransferases"/>
    <property type="match status" value="1"/>
</dbReference>
<protein>
    <submittedName>
        <fullName evidence="2">S-adenosylmethionine-dependent methyltransferase</fullName>
    </submittedName>
</protein>
<evidence type="ECO:0000313" key="3">
    <source>
        <dbReference type="Proteomes" id="UP001144256"/>
    </source>
</evidence>
<dbReference type="Proteomes" id="UP001144256">
    <property type="component" value="Unassembled WGS sequence"/>
</dbReference>
<keyword evidence="3" id="KW-1185">Reference proteome</keyword>
<evidence type="ECO:0000259" key="1">
    <source>
        <dbReference type="Pfam" id="PF08241"/>
    </source>
</evidence>
<evidence type="ECO:0000313" key="2">
    <source>
        <dbReference type="EMBL" id="GKX29488.1"/>
    </source>
</evidence>